<dbReference type="InterPro" id="IPR011856">
    <property type="entry name" value="tRNA_endonuc-like_dom_sf"/>
</dbReference>
<dbReference type="InterPro" id="IPR007560">
    <property type="entry name" value="Restrct_endonuc_IV_Mrr"/>
</dbReference>
<dbReference type="Pfam" id="PF04471">
    <property type="entry name" value="Mrr_cat"/>
    <property type="match status" value="1"/>
</dbReference>
<dbReference type="GO" id="GO:0004519">
    <property type="term" value="F:endonuclease activity"/>
    <property type="evidence" value="ECO:0007669"/>
    <property type="project" value="InterPro"/>
</dbReference>
<organism evidence="2 3">
    <name type="scientific">Oceanipulchritudo coccoides</name>
    <dbReference type="NCBI Taxonomy" id="2706888"/>
    <lineage>
        <taxon>Bacteria</taxon>
        <taxon>Pseudomonadati</taxon>
        <taxon>Verrucomicrobiota</taxon>
        <taxon>Opitutia</taxon>
        <taxon>Puniceicoccales</taxon>
        <taxon>Oceanipulchritudinaceae</taxon>
        <taxon>Oceanipulchritudo</taxon>
    </lineage>
</organism>
<proteinExistence type="predicted"/>
<keyword evidence="3" id="KW-1185">Reference proteome</keyword>
<dbReference type="AlphaFoldDB" id="A0A6B2LZD6"/>
<feature type="domain" description="Restriction endonuclease type IV Mrr" evidence="1">
    <location>
        <begin position="31"/>
        <end position="125"/>
    </location>
</feature>
<dbReference type="GO" id="GO:0003677">
    <property type="term" value="F:DNA binding"/>
    <property type="evidence" value="ECO:0007669"/>
    <property type="project" value="InterPro"/>
</dbReference>
<evidence type="ECO:0000313" key="2">
    <source>
        <dbReference type="EMBL" id="NDV61426.1"/>
    </source>
</evidence>
<dbReference type="RefSeq" id="WP_163962356.1">
    <property type="nucleotide sequence ID" value="NZ_JAAGNX010000001.1"/>
</dbReference>
<dbReference type="EMBL" id="JAAGNX010000001">
    <property type="protein sequence ID" value="NDV61426.1"/>
    <property type="molecule type" value="Genomic_DNA"/>
</dbReference>
<protein>
    <recommendedName>
        <fullName evidence="1">Restriction endonuclease type IV Mrr domain-containing protein</fullName>
    </recommendedName>
</protein>
<name>A0A6B2LZD6_9BACT</name>
<dbReference type="Proteomes" id="UP000478417">
    <property type="component" value="Unassembled WGS sequence"/>
</dbReference>
<accession>A0A6B2LZD6</accession>
<dbReference type="SUPFAM" id="SSF57783">
    <property type="entry name" value="Zinc beta-ribbon"/>
    <property type="match status" value="1"/>
</dbReference>
<dbReference type="Gene3D" id="3.30.65.10">
    <property type="entry name" value="Bacterial Topoisomerase I, domain 1"/>
    <property type="match status" value="1"/>
</dbReference>
<evidence type="ECO:0000259" key="1">
    <source>
        <dbReference type="Pfam" id="PF04471"/>
    </source>
</evidence>
<comment type="caution">
    <text evidence="2">The sequence shown here is derived from an EMBL/GenBank/DDBJ whole genome shotgun (WGS) entry which is preliminary data.</text>
</comment>
<dbReference type="Gene3D" id="3.40.1350.10">
    <property type="match status" value="1"/>
</dbReference>
<sequence>METLAHTPEVEETVTSLTEKELYRLCCNRWKEVCELFCRKLGFEVEEMTGKNQRFFLKKKGDNTILAYAKCFKSWNREITVGDLSGLEKRMKMMGVENGIIFTRSGFSRDALDYAKGKSFDLITVRVLLNDILKLKAEEIREIESLARKIFFLAPCCPQCRKPMIHANNQVGGFWRCSNYPRCNVTYMN</sequence>
<evidence type="ECO:0000313" key="3">
    <source>
        <dbReference type="Proteomes" id="UP000478417"/>
    </source>
</evidence>
<reference evidence="2 3" key="1">
    <citation type="submission" date="2020-02" db="EMBL/GenBank/DDBJ databases">
        <title>Albibacoteraceae fam. nov., the first described family within the subdivision 4 Verrucomicrobia.</title>
        <authorList>
            <person name="Xi F."/>
        </authorList>
    </citation>
    <scope>NUCLEOTIDE SEQUENCE [LARGE SCALE GENOMIC DNA]</scope>
    <source>
        <strain evidence="2 3">CK1056</strain>
    </source>
</reference>
<gene>
    <name evidence="2" type="ORF">G0Q06_03080</name>
</gene>
<dbReference type="GO" id="GO:0009307">
    <property type="term" value="P:DNA restriction-modification system"/>
    <property type="evidence" value="ECO:0007669"/>
    <property type="project" value="InterPro"/>
</dbReference>